<evidence type="ECO:0000313" key="3">
    <source>
        <dbReference type="Proteomes" id="UP000265520"/>
    </source>
</evidence>
<keyword evidence="1" id="KW-0812">Transmembrane</keyword>
<protein>
    <submittedName>
        <fullName evidence="2">Putative ribonuclease H protein</fullName>
    </submittedName>
</protein>
<gene>
    <name evidence="2" type="ORF">A2U01_0003939</name>
</gene>
<evidence type="ECO:0000313" key="2">
    <source>
        <dbReference type="EMBL" id="MCH83124.1"/>
    </source>
</evidence>
<dbReference type="AlphaFoldDB" id="A0A392MA88"/>
<organism evidence="2 3">
    <name type="scientific">Trifolium medium</name>
    <dbReference type="NCBI Taxonomy" id="97028"/>
    <lineage>
        <taxon>Eukaryota</taxon>
        <taxon>Viridiplantae</taxon>
        <taxon>Streptophyta</taxon>
        <taxon>Embryophyta</taxon>
        <taxon>Tracheophyta</taxon>
        <taxon>Spermatophyta</taxon>
        <taxon>Magnoliopsida</taxon>
        <taxon>eudicotyledons</taxon>
        <taxon>Gunneridae</taxon>
        <taxon>Pentapetalae</taxon>
        <taxon>rosids</taxon>
        <taxon>fabids</taxon>
        <taxon>Fabales</taxon>
        <taxon>Fabaceae</taxon>
        <taxon>Papilionoideae</taxon>
        <taxon>50 kb inversion clade</taxon>
        <taxon>NPAAA clade</taxon>
        <taxon>Hologalegina</taxon>
        <taxon>IRL clade</taxon>
        <taxon>Trifolieae</taxon>
        <taxon>Trifolium</taxon>
    </lineage>
</organism>
<keyword evidence="3" id="KW-1185">Reference proteome</keyword>
<accession>A0A392MA88</accession>
<proteinExistence type="predicted"/>
<keyword evidence="1" id="KW-0472">Membrane</keyword>
<comment type="caution">
    <text evidence="2">The sequence shown here is derived from an EMBL/GenBank/DDBJ whole genome shotgun (WGS) entry which is preliminary data.</text>
</comment>
<keyword evidence="1" id="KW-1133">Transmembrane helix</keyword>
<dbReference type="Proteomes" id="UP000265520">
    <property type="component" value="Unassembled WGS sequence"/>
</dbReference>
<name>A0A392MA88_9FABA</name>
<reference evidence="2 3" key="1">
    <citation type="journal article" date="2018" name="Front. Plant Sci.">
        <title>Red Clover (Trifolium pratense) and Zigzag Clover (T. medium) - A Picture of Genomic Similarities and Differences.</title>
        <authorList>
            <person name="Dluhosova J."/>
            <person name="Istvanek J."/>
            <person name="Nedelnik J."/>
            <person name="Repkova J."/>
        </authorList>
    </citation>
    <scope>NUCLEOTIDE SEQUENCE [LARGE SCALE GENOMIC DNA]</scope>
    <source>
        <strain evidence="3">cv. 10/8</strain>
        <tissue evidence="2">Leaf</tissue>
    </source>
</reference>
<sequence length="122" mass="13641">MCSIQYGWPDVTCRRGLVKKQCCRTCRYRAEFAASAGQVRLVLWRTPVIGWMEENTDGSVLNVSPASEGLFRDYMANFHGGVAQKIDSLSVLYVEIMALIIAMGLAHRLIARAGITFGWRVI</sequence>
<evidence type="ECO:0000256" key="1">
    <source>
        <dbReference type="SAM" id="Phobius"/>
    </source>
</evidence>
<feature type="transmembrane region" description="Helical" evidence="1">
    <location>
        <begin position="91"/>
        <end position="110"/>
    </location>
</feature>
<dbReference type="EMBL" id="LXQA010004687">
    <property type="protein sequence ID" value="MCH83124.1"/>
    <property type="molecule type" value="Genomic_DNA"/>
</dbReference>